<dbReference type="PANTHER" id="PTHR30055">
    <property type="entry name" value="HTH-TYPE TRANSCRIPTIONAL REGULATOR RUTR"/>
    <property type="match status" value="1"/>
</dbReference>
<feature type="DNA-binding region" description="H-T-H motif" evidence="4">
    <location>
        <begin position="45"/>
        <end position="64"/>
    </location>
</feature>
<dbReference type="InterPro" id="IPR050109">
    <property type="entry name" value="HTH-type_TetR-like_transc_reg"/>
</dbReference>
<keyword evidence="1" id="KW-0805">Transcription regulation</keyword>
<dbReference type="GO" id="GO:0000976">
    <property type="term" value="F:transcription cis-regulatory region binding"/>
    <property type="evidence" value="ECO:0007669"/>
    <property type="project" value="TreeGrafter"/>
</dbReference>
<dbReference type="AlphaFoldDB" id="A0AAP9Y3M0"/>
<evidence type="ECO:0000313" key="9">
    <source>
        <dbReference type="Proteomes" id="UP000594892"/>
    </source>
</evidence>
<feature type="region of interest" description="Disordered" evidence="5">
    <location>
        <begin position="1"/>
        <end position="21"/>
    </location>
</feature>
<keyword evidence="3" id="KW-0804">Transcription</keyword>
<keyword evidence="2 4" id="KW-0238">DNA-binding</keyword>
<evidence type="ECO:0000256" key="4">
    <source>
        <dbReference type="PROSITE-ProRule" id="PRU00335"/>
    </source>
</evidence>
<evidence type="ECO:0000313" key="10">
    <source>
        <dbReference type="Proteomes" id="UP001056386"/>
    </source>
</evidence>
<dbReference type="GO" id="GO:0003700">
    <property type="term" value="F:DNA-binding transcription factor activity"/>
    <property type="evidence" value="ECO:0007669"/>
    <property type="project" value="TreeGrafter"/>
</dbReference>
<dbReference type="EMBL" id="CP099587">
    <property type="protein sequence ID" value="USS47105.1"/>
    <property type="molecule type" value="Genomic_DNA"/>
</dbReference>
<dbReference type="Pfam" id="PF00440">
    <property type="entry name" value="TetR_N"/>
    <property type="match status" value="1"/>
</dbReference>
<keyword evidence="10" id="KW-1185">Reference proteome</keyword>
<dbReference type="InterPro" id="IPR009057">
    <property type="entry name" value="Homeodomain-like_sf"/>
</dbReference>
<dbReference type="RefSeq" id="WP_012735148.1">
    <property type="nucleotide sequence ID" value="NZ_CP021074.1"/>
</dbReference>
<proteinExistence type="predicted"/>
<evidence type="ECO:0000256" key="5">
    <source>
        <dbReference type="SAM" id="MobiDB-lite"/>
    </source>
</evidence>
<evidence type="ECO:0000256" key="2">
    <source>
        <dbReference type="ARBA" id="ARBA00023125"/>
    </source>
</evidence>
<dbReference type="EMBL" id="CP065601">
    <property type="protein sequence ID" value="QPQ93991.1"/>
    <property type="molecule type" value="Genomic_DNA"/>
</dbReference>
<evidence type="ECO:0000256" key="1">
    <source>
        <dbReference type="ARBA" id="ARBA00023015"/>
    </source>
</evidence>
<sequence>MSTRTPAPRLQPRKTPSQPRAAETVAAIVEAAAQVLEMAGIDGFNTNAVAERAGVSIGSLYQYFPGKDALTVALMRREMLRFQQDLEAALDEPDGTAALERLIGAAARQQLERPVLARLLDVQEADPLLRDAVRCASMPQIVTTVVCRAFPACADPALAGADLCAMIRGLVDAAGERGERDVAHLERRVRAAVFGYLTQLGAG</sequence>
<accession>A0AAP9Y3M0</accession>
<evidence type="ECO:0000313" key="7">
    <source>
        <dbReference type="EMBL" id="QPQ93991.1"/>
    </source>
</evidence>
<dbReference type="Gene3D" id="1.10.357.10">
    <property type="entry name" value="Tetracycline Repressor, domain 2"/>
    <property type="match status" value="1"/>
</dbReference>
<gene>
    <name evidence="7" type="ORF">I6H06_17580</name>
    <name evidence="8" type="ORF">NFI99_19750</name>
</gene>
<dbReference type="InterPro" id="IPR001647">
    <property type="entry name" value="HTH_TetR"/>
</dbReference>
<protein>
    <submittedName>
        <fullName evidence="7">TetR/AcrR family transcriptional regulator</fullName>
    </submittedName>
</protein>
<evidence type="ECO:0000256" key="3">
    <source>
        <dbReference type="ARBA" id="ARBA00023163"/>
    </source>
</evidence>
<dbReference type="GeneID" id="45697497"/>
<evidence type="ECO:0000313" key="8">
    <source>
        <dbReference type="EMBL" id="USS47105.1"/>
    </source>
</evidence>
<dbReference type="PANTHER" id="PTHR30055:SF234">
    <property type="entry name" value="HTH-TYPE TRANSCRIPTIONAL REGULATOR BETI"/>
    <property type="match status" value="1"/>
</dbReference>
<reference evidence="7 9" key="1">
    <citation type="submission" date="2020-12" db="EMBL/GenBank/DDBJ databases">
        <title>FDA dAtabase for Regulatory Grade micrObial Sequences (FDA-ARGOS): Supporting development and validation of Infectious Disease Dx tests.</title>
        <authorList>
            <person name="Minogue T."/>
            <person name="Wolcott M."/>
            <person name="Wasieloski L."/>
            <person name="Aguilar W."/>
            <person name="Moore D."/>
            <person name="Jaissle J."/>
            <person name="Tallon L."/>
            <person name="Sadzewicz L."/>
            <person name="Zhao X."/>
            <person name="Boylan J."/>
            <person name="Ott S."/>
            <person name="Bowen H."/>
            <person name="Vavikolanu K."/>
            <person name="Mehta A."/>
            <person name="Aluvathingal J."/>
            <person name="Nadendla S."/>
            <person name="Yan Y."/>
            <person name="Sichtig H."/>
        </authorList>
    </citation>
    <scope>NUCLEOTIDE SEQUENCE [LARGE SCALE GENOMIC DNA]</scope>
    <source>
        <strain evidence="7 9">FDAARGOS_949</strain>
    </source>
</reference>
<dbReference type="SUPFAM" id="SSF46689">
    <property type="entry name" value="Homeodomain-like"/>
    <property type="match status" value="1"/>
</dbReference>
<name>A0AAP9Y3M0_BURGL</name>
<reference evidence="8" key="2">
    <citation type="submission" date="2022-06" db="EMBL/GenBank/DDBJ databases">
        <title>Draft genome sequence of Burkholderia glumae strain GR20004 isolated from rice panicle showing bacterial panicle blight.</title>
        <authorList>
            <person name="Choi S.Y."/>
            <person name="Lee Y.H."/>
        </authorList>
    </citation>
    <scope>NUCLEOTIDE SEQUENCE</scope>
    <source>
        <strain evidence="8">GR20004</strain>
    </source>
</reference>
<evidence type="ECO:0000259" key="6">
    <source>
        <dbReference type="PROSITE" id="PS50977"/>
    </source>
</evidence>
<organism evidence="7 9">
    <name type="scientific">Burkholderia glumae</name>
    <name type="common">Pseudomonas glumae</name>
    <dbReference type="NCBI Taxonomy" id="337"/>
    <lineage>
        <taxon>Bacteria</taxon>
        <taxon>Pseudomonadati</taxon>
        <taxon>Pseudomonadota</taxon>
        <taxon>Betaproteobacteria</taxon>
        <taxon>Burkholderiales</taxon>
        <taxon>Burkholderiaceae</taxon>
        <taxon>Burkholderia</taxon>
    </lineage>
</organism>
<dbReference type="Proteomes" id="UP001056386">
    <property type="component" value="Chromosome 1"/>
</dbReference>
<feature type="domain" description="HTH tetR-type" evidence="6">
    <location>
        <begin position="22"/>
        <end position="82"/>
    </location>
</feature>
<dbReference type="Proteomes" id="UP000594892">
    <property type="component" value="Chromosome 2"/>
</dbReference>
<dbReference type="PROSITE" id="PS50977">
    <property type="entry name" value="HTH_TETR_2"/>
    <property type="match status" value="1"/>
</dbReference>
<dbReference type="PRINTS" id="PR00455">
    <property type="entry name" value="HTHTETR"/>
</dbReference>